<dbReference type="EMBL" id="CP049865">
    <property type="protein sequence ID" value="QIK71242.1"/>
    <property type="molecule type" value="Genomic_DNA"/>
</dbReference>
<sequence>MENMSRSSVPASRSIKIDDYLAAACLLPNLQLLSGAANIEKQDGLPAEWMDTAFPSENKRATYLAEDDLDGLPLDLADFTSFFEQRKQRVRVRLLAALGTTPGAPEDAALS</sequence>
<gene>
    <name evidence="1" type="ORF">G7070_01745</name>
</gene>
<accession>A0A6G7Y356</accession>
<name>A0A6G7Y356_9ACTN</name>
<keyword evidence="2" id="KW-1185">Reference proteome</keyword>
<proteinExistence type="predicted"/>
<evidence type="ECO:0000313" key="1">
    <source>
        <dbReference type="EMBL" id="QIK71242.1"/>
    </source>
</evidence>
<evidence type="ECO:0000313" key="2">
    <source>
        <dbReference type="Proteomes" id="UP000501058"/>
    </source>
</evidence>
<reference evidence="1 2" key="1">
    <citation type="submission" date="2020-03" db="EMBL/GenBank/DDBJ databases">
        <title>Propioniciclava sp. nov., isolated from Hydrophilus acuminatus.</title>
        <authorList>
            <person name="Hyun D.-W."/>
            <person name="Bae J.-W."/>
        </authorList>
    </citation>
    <scope>NUCLEOTIDE SEQUENCE [LARGE SCALE GENOMIC DNA]</scope>
    <source>
        <strain evidence="1 2">HDW11</strain>
    </source>
</reference>
<dbReference type="AlphaFoldDB" id="A0A6G7Y356"/>
<organism evidence="1 2">
    <name type="scientific">Propioniciclava coleopterorum</name>
    <dbReference type="NCBI Taxonomy" id="2714937"/>
    <lineage>
        <taxon>Bacteria</taxon>
        <taxon>Bacillati</taxon>
        <taxon>Actinomycetota</taxon>
        <taxon>Actinomycetes</taxon>
        <taxon>Propionibacteriales</taxon>
        <taxon>Propionibacteriaceae</taxon>
        <taxon>Propioniciclava</taxon>
    </lineage>
</organism>
<dbReference type="KEGG" id="prv:G7070_01745"/>
<dbReference type="Proteomes" id="UP000501058">
    <property type="component" value="Chromosome"/>
</dbReference>
<protein>
    <submittedName>
        <fullName evidence="1">Uncharacterized protein</fullName>
    </submittedName>
</protein>
<dbReference type="RefSeq" id="WP_166231465.1">
    <property type="nucleotide sequence ID" value="NZ_CP049865.1"/>
</dbReference>